<proteinExistence type="predicted"/>
<protein>
    <recommendedName>
        <fullName evidence="3">SHSP domain-containing protein</fullName>
    </recommendedName>
</protein>
<evidence type="ECO:0000313" key="4">
    <source>
        <dbReference type="EMBL" id="KKO08595.1"/>
    </source>
</evidence>
<dbReference type="InterPro" id="IPR037913">
    <property type="entry name" value="ACD_IbpA/B"/>
</dbReference>
<evidence type="ECO:0000256" key="1">
    <source>
        <dbReference type="ARBA" id="ARBA00023016"/>
    </source>
</evidence>
<feature type="region of interest" description="Disordered" evidence="2">
    <location>
        <begin position="146"/>
        <end position="171"/>
    </location>
</feature>
<evidence type="ECO:0000256" key="2">
    <source>
        <dbReference type="SAM" id="MobiDB-lite"/>
    </source>
</evidence>
<dbReference type="Pfam" id="PF00011">
    <property type="entry name" value="HSP20"/>
    <property type="match status" value="1"/>
</dbReference>
<reference evidence="4" key="1">
    <citation type="journal article" date="2015" name="Nature">
        <title>Complex archaea that bridge the gap between prokaryotes and eukaryotes.</title>
        <authorList>
            <person name="Spang A."/>
            <person name="Saw J.H."/>
            <person name="Jorgensen S.L."/>
            <person name="Zaremba-Niedzwiedzka K."/>
            <person name="Martijn J."/>
            <person name="Lind A.E."/>
            <person name="van Eijk R."/>
            <person name="Schleper C."/>
            <person name="Guy L."/>
            <person name="Ettema T.J."/>
        </authorList>
    </citation>
    <scope>NUCLEOTIDE SEQUENCE</scope>
</reference>
<dbReference type="AlphaFoldDB" id="A0A0F9VWW9"/>
<dbReference type="InterPro" id="IPR008978">
    <property type="entry name" value="HSP20-like_chaperone"/>
</dbReference>
<feature type="domain" description="SHSP" evidence="3">
    <location>
        <begin position="32"/>
        <end position="142"/>
    </location>
</feature>
<dbReference type="PROSITE" id="PS01031">
    <property type="entry name" value="SHSP"/>
    <property type="match status" value="1"/>
</dbReference>
<dbReference type="PANTHER" id="PTHR47062">
    <property type="match status" value="1"/>
</dbReference>
<feature type="compositionally biased region" description="Basic and acidic residues" evidence="2">
    <location>
        <begin position="147"/>
        <end position="157"/>
    </location>
</feature>
<keyword evidence="1" id="KW-0346">Stress response</keyword>
<evidence type="ECO:0000259" key="3">
    <source>
        <dbReference type="PROSITE" id="PS01031"/>
    </source>
</evidence>
<name>A0A0F9VWW9_9ZZZZ</name>
<dbReference type="EMBL" id="LAZR01000009">
    <property type="protein sequence ID" value="KKO08595.1"/>
    <property type="molecule type" value="Genomic_DNA"/>
</dbReference>
<comment type="caution">
    <text evidence="4">The sequence shown here is derived from an EMBL/GenBank/DDBJ whole genome shotgun (WGS) entry which is preliminary data.</text>
</comment>
<dbReference type="InterPro" id="IPR002068">
    <property type="entry name" value="A-crystallin/Hsp20_dom"/>
</dbReference>
<organism evidence="4">
    <name type="scientific">marine sediment metagenome</name>
    <dbReference type="NCBI Taxonomy" id="412755"/>
    <lineage>
        <taxon>unclassified sequences</taxon>
        <taxon>metagenomes</taxon>
        <taxon>ecological metagenomes</taxon>
    </lineage>
</organism>
<gene>
    <name evidence="4" type="ORF">LCGC14_0045350</name>
</gene>
<dbReference type="PANTHER" id="PTHR47062:SF1">
    <property type="entry name" value="SMALL HEAT SHOCK PROTEIN IBPA"/>
    <property type="match status" value="1"/>
</dbReference>
<sequence length="171" mass="19014">MTTPQNDFNTLLTRTVGFDRIAEMLDRTLNADVQPAGFPPYNIEKSDEDNYRITLAVAGFSEDELDIELRANELFVMGNKDGKNEATYLHRGISARSFRRKFHIADHVKVVGAGLENGLLHIDLVREIPESSRPRRIEIGKGITGKSDVKVADDKPSKKASSKKSAEDKAS</sequence>
<dbReference type="Gene3D" id="2.60.40.790">
    <property type="match status" value="1"/>
</dbReference>
<accession>A0A0F9VWW9</accession>
<dbReference type="SUPFAM" id="SSF49764">
    <property type="entry name" value="HSP20-like chaperones"/>
    <property type="match status" value="1"/>
</dbReference>
<dbReference type="CDD" id="cd06470">
    <property type="entry name" value="ACD_IbpA-B_like"/>
    <property type="match status" value="1"/>
</dbReference>